<dbReference type="Pfam" id="PF00041">
    <property type="entry name" value="fn3"/>
    <property type="match status" value="1"/>
</dbReference>
<dbReference type="Pfam" id="PF00150">
    <property type="entry name" value="Cellulase"/>
    <property type="match status" value="1"/>
</dbReference>
<dbReference type="GO" id="GO:0030245">
    <property type="term" value="P:cellulose catabolic process"/>
    <property type="evidence" value="ECO:0007669"/>
    <property type="project" value="UniProtKB-KW"/>
</dbReference>
<dbReference type="PANTHER" id="PTHR34142">
    <property type="entry name" value="ENDO-BETA-1,4-GLUCANASE A"/>
    <property type="match status" value="1"/>
</dbReference>
<dbReference type="PROSITE" id="PS50853">
    <property type="entry name" value="FN3"/>
    <property type="match status" value="1"/>
</dbReference>
<keyword evidence="13" id="KW-1185">Reference proteome</keyword>
<dbReference type="Gene3D" id="2.60.40.10">
    <property type="entry name" value="Immunoglobulins"/>
    <property type="match status" value="1"/>
</dbReference>
<keyword evidence="6 8" id="KW-0326">Glycosidase</keyword>
<keyword evidence="4 8" id="KW-0136">Cellulose degradation</keyword>
<reference evidence="12" key="1">
    <citation type="journal article" date="2014" name="Int. J. Syst. Evol. Microbiol.">
        <title>Complete genome sequence of Corynebacterium casei LMG S-19264T (=DSM 44701T), isolated from a smear-ripened cheese.</title>
        <authorList>
            <consortium name="US DOE Joint Genome Institute (JGI-PGF)"/>
            <person name="Walter F."/>
            <person name="Albersmeier A."/>
            <person name="Kalinowski J."/>
            <person name="Ruckert C."/>
        </authorList>
    </citation>
    <scope>NUCLEOTIDE SEQUENCE</scope>
    <source>
        <strain evidence="12">JCM 13064</strain>
    </source>
</reference>
<evidence type="ECO:0000259" key="10">
    <source>
        <dbReference type="PROSITE" id="PS50853"/>
    </source>
</evidence>
<dbReference type="InterPro" id="IPR036116">
    <property type="entry name" value="FN3_sf"/>
</dbReference>
<dbReference type="SMART" id="SM00060">
    <property type="entry name" value="FN3"/>
    <property type="match status" value="1"/>
</dbReference>
<evidence type="ECO:0000256" key="6">
    <source>
        <dbReference type="ARBA" id="ARBA00023295"/>
    </source>
</evidence>
<comment type="similarity">
    <text evidence="8">Belongs to the glycosyl hydrolase 5 (cellulase A) family.</text>
</comment>
<evidence type="ECO:0000256" key="3">
    <source>
        <dbReference type="ARBA" id="ARBA00022801"/>
    </source>
</evidence>
<dbReference type="AlphaFoldDB" id="A0A917VD25"/>
<dbReference type="Proteomes" id="UP000645217">
    <property type="component" value="Unassembled WGS sequence"/>
</dbReference>
<dbReference type="InterPro" id="IPR013783">
    <property type="entry name" value="Ig-like_fold"/>
</dbReference>
<dbReference type="InterPro" id="IPR001547">
    <property type="entry name" value="Glyco_hydro_5"/>
</dbReference>
<evidence type="ECO:0000313" key="13">
    <source>
        <dbReference type="Proteomes" id="UP000645217"/>
    </source>
</evidence>
<dbReference type="Pfam" id="PF00553">
    <property type="entry name" value="CBM_2"/>
    <property type="match status" value="1"/>
</dbReference>
<gene>
    <name evidence="12" type="ORF">GCM10007964_02260</name>
</gene>
<dbReference type="PROSITE" id="PS00659">
    <property type="entry name" value="GLYCOSYL_HYDROL_F5"/>
    <property type="match status" value="1"/>
</dbReference>
<sequence>MRRTVPALALAGLITLMLNLLTPASAYADTATFAKTEDWGSGYTAQYTIKNTGTTTLNGWTIVLDLPSGTTAGAYWDALLTSSGGRYTFKNREYNGSLAPGAQTTFGFVVNGTGLPSGCTLNGSSCAGGQSPGDTTPPSVPSGLRATGTTSATAGLAWNAATDNSGTVRDYRVYEGSAVVATVTGTSATISGLGAATTHTYAVTARDAAGNESAKSATVTVTTQPGSTPATPVAANGQLRVCGTKLCNKNGKQIQLRGMSTHGLQWYRQCVTDGSLNALATDWNADVVRLSMYVQEDGYETDPRGFTDLVHQLIEKVTARGMYVIVDWHMLDPGDPMDNLGRAKTFFTEIAQRHAAKNNILYEIANEPNGVSWSTIKSYAEQLIPVIRAQDPDGIVLVGTRGWSSLGVSDGSTETEVTGNPVNASNIMYTFHFYADSHGGEYLNALSRAADRVPMFVTEFGTQNYAGEGANNFTRSQQYLDLMATKKISWVNWNFSDDFRSGAVFKTGTCDAGGPWTGTAPLKEAGVWVRDRIRTADDF</sequence>
<comment type="catalytic activity">
    <reaction evidence="1 8">
        <text>Endohydrolysis of (1-&gt;4)-beta-D-glucosidic linkages in cellulose, lichenin and cereal beta-D-glucans.</text>
        <dbReference type="EC" id="3.2.1.4"/>
    </reaction>
</comment>
<dbReference type="EC" id="3.2.1.4" evidence="8"/>
<dbReference type="Gene3D" id="3.20.20.80">
    <property type="entry name" value="Glycosidases"/>
    <property type="match status" value="1"/>
</dbReference>
<dbReference type="GO" id="GO:0030247">
    <property type="term" value="F:polysaccharide binding"/>
    <property type="evidence" value="ECO:0007669"/>
    <property type="project" value="UniProtKB-UniRule"/>
</dbReference>
<dbReference type="InterPro" id="IPR003961">
    <property type="entry name" value="FN3_dom"/>
</dbReference>
<protein>
    <recommendedName>
        <fullName evidence="8">Endoglucanase</fullName>
        <ecNumber evidence="8">3.2.1.4</ecNumber>
    </recommendedName>
</protein>
<evidence type="ECO:0000256" key="7">
    <source>
        <dbReference type="ARBA" id="ARBA00023326"/>
    </source>
</evidence>
<evidence type="ECO:0000256" key="5">
    <source>
        <dbReference type="ARBA" id="ARBA00023277"/>
    </source>
</evidence>
<feature type="domain" description="Fibronectin type-III" evidence="10">
    <location>
        <begin position="140"/>
        <end position="226"/>
    </location>
</feature>
<comment type="caution">
    <text evidence="12">The sequence shown here is derived from an EMBL/GenBank/DDBJ whole genome shotgun (WGS) entry which is preliminary data.</text>
</comment>
<dbReference type="Gene3D" id="2.60.40.290">
    <property type="match status" value="1"/>
</dbReference>
<evidence type="ECO:0000256" key="9">
    <source>
        <dbReference type="SAM" id="SignalP"/>
    </source>
</evidence>
<evidence type="ECO:0000256" key="4">
    <source>
        <dbReference type="ARBA" id="ARBA00023001"/>
    </source>
</evidence>
<keyword evidence="3 8" id="KW-0378">Hydrolase</keyword>
<keyword evidence="2 9" id="KW-0732">Signal</keyword>
<evidence type="ECO:0000259" key="11">
    <source>
        <dbReference type="PROSITE" id="PS51173"/>
    </source>
</evidence>
<dbReference type="SMART" id="SM00637">
    <property type="entry name" value="CBD_II"/>
    <property type="match status" value="1"/>
</dbReference>
<organism evidence="12 13">
    <name type="scientific">Sphaerisporangium melleum</name>
    <dbReference type="NCBI Taxonomy" id="321316"/>
    <lineage>
        <taxon>Bacteria</taxon>
        <taxon>Bacillati</taxon>
        <taxon>Actinomycetota</taxon>
        <taxon>Actinomycetes</taxon>
        <taxon>Streptosporangiales</taxon>
        <taxon>Streptosporangiaceae</taxon>
        <taxon>Sphaerisporangium</taxon>
    </lineage>
</organism>
<dbReference type="SUPFAM" id="SSF51445">
    <property type="entry name" value="(Trans)glycosidases"/>
    <property type="match status" value="1"/>
</dbReference>
<evidence type="ECO:0000313" key="12">
    <source>
        <dbReference type="EMBL" id="GGK62692.1"/>
    </source>
</evidence>
<keyword evidence="5 8" id="KW-0119">Carbohydrate metabolism</keyword>
<dbReference type="GO" id="GO:0008810">
    <property type="term" value="F:cellulase activity"/>
    <property type="evidence" value="ECO:0007669"/>
    <property type="project" value="UniProtKB-EC"/>
</dbReference>
<dbReference type="SUPFAM" id="SSF49384">
    <property type="entry name" value="Carbohydrate-binding domain"/>
    <property type="match status" value="1"/>
</dbReference>
<dbReference type="SUPFAM" id="SSF49265">
    <property type="entry name" value="Fibronectin type III"/>
    <property type="match status" value="1"/>
</dbReference>
<feature type="chain" id="PRO_5036929823" description="Endoglucanase" evidence="9">
    <location>
        <begin position="29"/>
        <end position="539"/>
    </location>
</feature>
<feature type="signal peptide" evidence="9">
    <location>
        <begin position="1"/>
        <end position="28"/>
    </location>
</feature>
<dbReference type="PROSITE" id="PS51173">
    <property type="entry name" value="CBM2"/>
    <property type="match status" value="1"/>
</dbReference>
<evidence type="ECO:0000256" key="2">
    <source>
        <dbReference type="ARBA" id="ARBA00022729"/>
    </source>
</evidence>
<name>A0A917VD25_9ACTN</name>
<dbReference type="InterPro" id="IPR012291">
    <property type="entry name" value="CBM2_carb-bd_dom_sf"/>
</dbReference>
<dbReference type="InterPro" id="IPR008965">
    <property type="entry name" value="CBM2/CBM3_carb-bd_dom_sf"/>
</dbReference>
<evidence type="ECO:0000256" key="1">
    <source>
        <dbReference type="ARBA" id="ARBA00000966"/>
    </source>
</evidence>
<reference evidence="12" key="2">
    <citation type="submission" date="2020-09" db="EMBL/GenBank/DDBJ databases">
        <authorList>
            <person name="Sun Q."/>
            <person name="Ohkuma M."/>
        </authorList>
    </citation>
    <scope>NUCLEOTIDE SEQUENCE</scope>
    <source>
        <strain evidence="12">JCM 13064</strain>
    </source>
</reference>
<proteinExistence type="inferred from homology"/>
<dbReference type="CDD" id="cd00063">
    <property type="entry name" value="FN3"/>
    <property type="match status" value="1"/>
</dbReference>
<dbReference type="PANTHER" id="PTHR34142:SF1">
    <property type="entry name" value="GLYCOSIDE HYDROLASE FAMILY 5 DOMAIN-CONTAINING PROTEIN"/>
    <property type="match status" value="1"/>
</dbReference>
<dbReference type="InterPro" id="IPR001919">
    <property type="entry name" value="CBD2"/>
</dbReference>
<dbReference type="InterPro" id="IPR017853">
    <property type="entry name" value="GH"/>
</dbReference>
<accession>A0A917VD25</accession>
<dbReference type="EMBL" id="BMNT01000001">
    <property type="protein sequence ID" value="GGK62692.1"/>
    <property type="molecule type" value="Genomic_DNA"/>
</dbReference>
<evidence type="ECO:0000256" key="8">
    <source>
        <dbReference type="RuleBase" id="RU361153"/>
    </source>
</evidence>
<keyword evidence="7 8" id="KW-0624">Polysaccharide degradation</keyword>
<feature type="domain" description="CBM2" evidence="11">
    <location>
        <begin position="22"/>
        <end position="129"/>
    </location>
</feature>
<dbReference type="InterPro" id="IPR018087">
    <property type="entry name" value="Glyco_hydro_5_CS"/>
</dbReference>